<keyword evidence="2" id="KW-0184">Conjugation</keyword>
<accession>A0A0F3MEE9</accession>
<dbReference type="EMBL" id="LANO01000002">
    <property type="protein sequence ID" value="KJV54105.1"/>
    <property type="molecule type" value="Genomic_DNA"/>
</dbReference>
<dbReference type="Pfam" id="PF03389">
    <property type="entry name" value="MobA_MobL"/>
    <property type="match status" value="1"/>
</dbReference>
<comment type="caution">
    <text evidence="4">The sequence shown here is derived from an EMBL/GenBank/DDBJ whole genome shotgun (WGS) entry which is preliminary data.</text>
</comment>
<evidence type="ECO:0000256" key="2">
    <source>
        <dbReference type="ARBA" id="ARBA00022971"/>
    </source>
</evidence>
<sequence length="232" mass="26746">MPDDKELNLEDRIKIIHEIVDAMEWVKNGLGVQIDIHKPHRGDKNWHVHILVTTRRFKENGEELCSKAVDLEPKFRTVKGQPYIISDSEMIHEKVKEIINAFFAKLGLSNRVDQISAVLQKHIGPTRIRSLINEAANENELRKEANLKIIKDADVITDSITHHKSIFTKQDVEKAVKDMPDRNRSSKLSLFLRTPFDFLRPSAFLKISTIFENVPFLTLVNRRNFSSSNSLI</sequence>
<evidence type="ECO:0000256" key="1">
    <source>
        <dbReference type="ARBA" id="ARBA00010873"/>
    </source>
</evidence>
<dbReference type="AlphaFoldDB" id="A0A0F3MEE9"/>
<gene>
    <name evidence="4" type="ORF">OTSGILL_0220</name>
</gene>
<dbReference type="Gene3D" id="3.30.930.30">
    <property type="match status" value="1"/>
</dbReference>
<evidence type="ECO:0000259" key="3">
    <source>
        <dbReference type="Pfam" id="PF03389"/>
    </source>
</evidence>
<dbReference type="InterPro" id="IPR005053">
    <property type="entry name" value="MobA_MobL"/>
</dbReference>
<name>A0A0F3MEE9_ORITS</name>
<comment type="similarity">
    <text evidence="1">Belongs to the MobA/MobL family.</text>
</comment>
<feature type="domain" description="MobA/MobL protein" evidence="3">
    <location>
        <begin position="5"/>
        <end position="117"/>
    </location>
</feature>
<organism evidence="4 5">
    <name type="scientific">Orientia tsutsugamushi str. Gilliam</name>
    <dbReference type="NCBI Taxonomy" id="1359184"/>
    <lineage>
        <taxon>Bacteria</taxon>
        <taxon>Pseudomonadati</taxon>
        <taxon>Pseudomonadota</taxon>
        <taxon>Alphaproteobacteria</taxon>
        <taxon>Rickettsiales</taxon>
        <taxon>Rickettsiaceae</taxon>
        <taxon>Rickettsieae</taxon>
        <taxon>Orientia</taxon>
    </lineage>
</organism>
<protein>
    <submittedName>
        <fullName evidence="4">MobA/MobL family protein</fullName>
    </submittedName>
</protein>
<dbReference type="Proteomes" id="UP000033769">
    <property type="component" value="Unassembled WGS sequence"/>
</dbReference>
<reference evidence="4 5" key="1">
    <citation type="submission" date="2015-02" db="EMBL/GenBank/DDBJ databases">
        <title>Genome Sequencing of Rickettsiales.</title>
        <authorList>
            <person name="Daugherty S.C."/>
            <person name="Su Q."/>
            <person name="Abolude K."/>
            <person name="Beier-Sexton M."/>
            <person name="Carlyon J.A."/>
            <person name="Carter R."/>
            <person name="Day N.P."/>
            <person name="Dumler S.J."/>
            <person name="Dyachenko V."/>
            <person name="Godinez A."/>
            <person name="Kurtti T.J."/>
            <person name="Lichay M."/>
            <person name="Mullins K.E."/>
            <person name="Ott S."/>
            <person name="Pappas-Brown V."/>
            <person name="Paris D.H."/>
            <person name="Patel P."/>
            <person name="Richards A.L."/>
            <person name="Sadzewicz L."/>
            <person name="Sears K."/>
            <person name="Seidman D."/>
            <person name="Sengamalay N."/>
            <person name="Stenos J."/>
            <person name="Tallon L.J."/>
            <person name="Vincent G."/>
            <person name="Fraser C.M."/>
            <person name="Munderloh U."/>
            <person name="Dunning-Hotopp J.C."/>
        </authorList>
    </citation>
    <scope>NUCLEOTIDE SEQUENCE [LARGE SCALE GENOMIC DNA]</scope>
    <source>
        <strain evidence="4 5">Gilliam</strain>
    </source>
</reference>
<evidence type="ECO:0000313" key="4">
    <source>
        <dbReference type="EMBL" id="KJV54105.1"/>
    </source>
</evidence>
<dbReference type="PATRIC" id="fig|1359184.3.peg.773"/>
<evidence type="ECO:0000313" key="5">
    <source>
        <dbReference type="Proteomes" id="UP000033769"/>
    </source>
</evidence>
<proteinExistence type="inferred from homology"/>